<name>A0A174G973_9FIRM</name>
<reference evidence="2 3" key="1">
    <citation type="submission" date="2015-09" db="EMBL/GenBank/DDBJ databases">
        <authorList>
            <consortium name="Pathogen Informatics"/>
        </authorList>
    </citation>
    <scope>NUCLEOTIDE SEQUENCE [LARGE SCALE GENOMIC DNA]</scope>
    <source>
        <strain evidence="2 3">2789STDY5834863</strain>
    </source>
</reference>
<dbReference type="RefSeq" id="WP_055060269.1">
    <property type="nucleotide sequence ID" value="NZ_BTHH01000028.1"/>
</dbReference>
<dbReference type="AlphaFoldDB" id="A0A174G973"/>
<keyword evidence="1" id="KW-0812">Transmembrane</keyword>
<keyword evidence="1" id="KW-0472">Membrane</keyword>
<accession>A0A174G973</accession>
<keyword evidence="1" id="KW-1133">Transmembrane helix</keyword>
<dbReference type="InterPro" id="IPR024405">
    <property type="entry name" value="Phage_BhlA/UviB"/>
</dbReference>
<feature type="transmembrane region" description="Helical" evidence="1">
    <location>
        <begin position="6"/>
        <end position="27"/>
    </location>
</feature>
<gene>
    <name evidence="2" type="ORF">ERS852478_03252</name>
</gene>
<protein>
    <submittedName>
        <fullName evidence="2">Protein of uncharacterized function (DUF2762)</fullName>
    </submittedName>
</protein>
<organism evidence="2 3">
    <name type="scientific">Blautia wexlerae</name>
    <dbReference type="NCBI Taxonomy" id="418240"/>
    <lineage>
        <taxon>Bacteria</taxon>
        <taxon>Bacillati</taxon>
        <taxon>Bacillota</taxon>
        <taxon>Clostridia</taxon>
        <taxon>Lachnospirales</taxon>
        <taxon>Lachnospiraceae</taxon>
        <taxon>Blautia</taxon>
    </lineage>
</organism>
<evidence type="ECO:0000313" key="3">
    <source>
        <dbReference type="Proteomes" id="UP000095431"/>
    </source>
</evidence>
<dbReference type="EMBL" id="CYZN01000029">
    <property type="protein sequence ID" value="CUO58167.1"/>
    <property type="molecule type" value="Genomic_DNA"/>
</dbReference>
<evidence type="ECO:0000256" key="1">
    <source>
        <dbReference type="SAM" id="Phobius"/>
    </source>
</evidence>
<dbReference type="Proteomes" id="UP000095431">
    <property type="component" value="Unassembled WGS sequence"/>
</dbReference>
<evidence type="ECO:0000313" key="2">
    <source>
        <dbReference type="EMBL" id="CUO58167.1"/>
    </source>
</evidence>
<proteinExistence type="predicted"/>
<dbReference type="Pfam" id="PF10960">
    <property type="entry name" value="Holin_BhlA"/>
    <property type="match status" value="1"/>
</dbReference>
<sequence>METTMLDAALSQGIWAVVAVFLLIYVVKSNEQRDKKQEERENNYQSVIEKLTEKYQILYTVQNDLNEIKNHLLAKQDSRSE</sequence>